<organism evidence="1 2">
    <name type="scientific">Populus euphratica</name>
    <name type="common">Euphrates poplar</name>
    <dbReference type="NCBI Taxonomy" id="75702"/>
    <lineage>
        <taxon>Eukaryota</taxon>
        <taxon>Viridiplantae</taxon>
        <taxon>Streptophyta</taxon>
        <taxon>Embryophyta</taxon>
        <taxon>Tracheophyta</taxon>
        <taxon>Spermatophyta</taxon>
        <taxon>Magnoliopsida</taxon>
        <taxon>eudicotyledons</taxon>
        <taxon>Gunneridae</taxon>
        <taxon>Pentapetalae</taxon>
        <taxon>rosids</taxon>
        <taxon>fabids</taxon>
        <taxon>Malpighiales</taxon>
        <taxon>Salicaceae</taxon>
        <taxon>Saliceae</taxon>
        <taxon>Populus</taxon>
    </lineage>
</organism>
<dbReference type="RefSeq" id="XP_011043180.1">
    <property type="nucleotide sequence ID" value="XM_011044878.1"/>
</dbReference>
<dbReference type="Proteomes" id="UP000694918">
    <property type="component" value="Unplaced"/>
</dbReference>
<dbReference type="KEGG" id="peu:105138707"/>
<keyword evidence="1" id="KW-1185">Reference proteome</keyword>
<reference evidence="2" key="1">
    <citation type="submission" date="2025-08" db="UniProtKB">
        <authorList>
            <consortium name="RefSeq"/>
        </authorList>
    </citation>
    <scope>IDENTIFICATION</scope>
</reference>
<dbReference type="GeneID" id="105138707"/>
<evidence type="ECO:0000313" key="2">
    <source>
        <dbReference type="RefSeq" id="XP_011043180.1"/>
    </source>
</evidence>
<sequence length="77" mass="8940">MKWQPEQIQHHHFLDGQSYAKPFLPRKSHENPDIQHSIDASSTAFGNTELKTMTLHWDEEVTYNISNTFNVIVACDL</sequence>
<evidence type="ECO:0000313" key="1">
    <source>
        <dbReference type="Proteomes" id="UP000694918"/>
    </source>
</evidence>
<proteinExistence type="predicted"/>
<name>A0AAJ6V8D5_POPEU</name>
<dbReference type="AlphaFoldDB" id="A0AAJ6V8D5"/>
<accession>A0AAJ6V8D5</accession>
<protein>
    <submittedName>
        <fullName evidence="2">Uncharacterized protein LOC105138707</fullName>
    </submittedName>
</protein>
<gene>
    <name evidence="2" type="primary">LOC105138707</name>
</gene>